<feature type="transmembrane region" description="Helical" evidence="1">
    <location>
        <begin position="104"/>
        <end position="120"/>
    </location>
</feature>
<feature type="transmembrane region" description="Helical" evidence="1">
    <location>
        <begin position="215"/>
        <end position="234"/>
    </location>
</feature>
<evidence type="ECO:0008006" key="4">
    <source>
        <dbReference type="Google" id="ProtNLM"/>
    </source>
</evidence>
<feature type="transmembrane region" description="Helical" evidence="1">
    <location>
        <begin position="240"/>
        <end position="259"/>
    </location>
</feature>
<feature type="transmembrane region" description="Helical" evidence="1">
    <location>
        <begin position="81"/>
        <end position="98"/>
    </location>
</feature>
<protein>
    <recommendedName>
        <fullName evidence="4">UbiA prenyltransferase family protein</fullName>
    </recommendedName>
</protein>
<evidence type="ECO:0000256" key="1">
    <source>
        <dbReference type="SAM" id="Phobius"/>
    </source>
</evidence>
<dbReference type="RefSeq" id="WP_120186759.1">
    <property type="nucleotide sequence ID" value="NZ_RAQM01000008.1"/>
</dbReference>
<sequence length="298" mass="34757">MNNSFLNIIQWKKIIYFVFILFLFKFCFLYGYGFKTTLSFFDLGLLSIASALLLASGYITSFITRNQHKKTKVNLKKIKKLSFLLTFIGVFVGILLSFKIERPLNGILFIICPIVVHFYIKSNIKKTFISNIVTAFLKPFALLTLLWFDCPLYLTQEQWTLFFNLQLITIAYIIISFFSNIVFEIIIDLINVNEDNQNKQSTLPILLGRKRARNIALLLSIIGCFFIFSIAITFSDTKFIFTTLMLLGVLPDLYFIYHLMKASEVKNYQQLIKISYFNFFLALLSIPLIAYHFKHVIY</sequence>
<feature type="transmembrane region" description="Helical" evidence="1">
    <location>
        <begin position="271"/>
        <end position="293"/>
    </location>
</feature>
<accession>A0A420E184</accession>
<dbReference type="AlphaFoldDB" id="A0A420E184"/>
<keyword evidence="1" id="KW-0472">Membrane</keyword>
<feature type="transmembrane region" description="Helical" evidence="1">
    <location>
        <begin position="127"/>
        <end position="148"/>
    </location>
</feature>
<reference evidence="2 3" key="1">
    <citation type="submission" date="2018-09" db="EMBL/GenBank/DDBJ databases">
        <title>Genomic Encyclopedia of Archaeal and Bacterial Type Strains, Phase II (KMG-II): from individual species to whole genera.</title>
        <authorList>
            <person name="Goeker M."/>
        </authorList>
    </citation>
    <scope>NUCLEOTIDE SEQUENCE [LARGE SCALE GENOMIC DNA]</scope>
    <source>
        <strain evidence="2 3">DSM 16505</strain>
    </source>
</reference>
<evidence type="ECO:0000313" key="2">
    <source>
        <dbReference type="EMBL" id="RKF03901.1"/>
    </source>
</evidence>
<organism evidence="2 3">
    <name type="scientific">Tenacibaculum lutimaris</name>
    <dbReference type="NCBI Taxonomy" id="285258"/>
    <lineage>
        <taxon>Bacteria</taxon>
        <taxon>Pseudomonadati</taxon>
        <taxon>Bacteroidota</taxon>
        <taxon>Flavobacteriia</taxon>
        <taxon>Flavobacteriales</taxon>
        <taxon>Flavobacteriaceae</taxon>
        <taxon>Tenacibaculum</taxon>
    </lineage>
</organism>
<comment type="caution">
    <text evidence="2">The sequence shown here is derived from an EMBL/GenBank/DDBJ whole genome shotgun (WGS) entry which is preliminary data.</text>
</comment>
<keyword evidence="1" id="KW-0812">Transmembrane</keyword>
<feature type="transmembrane region" description="Helical" evidence="1">
    <location>
        <begin position="38"/>
        <end position="60"/>
    </location>
</feature>
<feature type="transmembrane region" description="Helical" evidence="1">
    <location>
        <begin position="14"/>
        <end position="32"/>
    </location>
</feature>
<feature type="transmembrane region" description="Helical" evidence="1">
    <location>
        <begin position="168"/>
        <end position="190"/>
    </location>
</feature>
<proteinExistence type="predicted"/>
<dbReference type="EMBL" id="RAQM01000008">
    <property type="protein sequence ID" value="RKF03901.1"/>
    <property type="molecule type" value="Genomic_DNA"/>
</dbReference>
<name>A0A420E184_9FLAO</name>
<gene>
    <name evidence="2" type="ORF">C8N26_1530</name>
</gene>
<evidence type="ECO:0000313" key="3">
    <source>
        <dbReference type="Proteomes" id="UP000285780"/>
    </source>
</evidence>
<keyword evidence="3" id="KW-1185">Reference proteome</keyword>
<dbReference type="Proteomes" id="UP000285780">
    <property type="component" value="Unassembled WGS sequence"/>
</dbReference>
<dbReference type="Gene3D" id="1.20.120.1780">
    <property type="entry name" value="UbiA prenyltransferase"/>
    <property type="match status" value="1"/>
</dbReference>
<keyword evidence="1" id="KW-1133">Transmembrane helix</keyword>